<dbReference type="EMBL" id="MU032348">
    <property type="protein sequence ID" value="KAF3765255.1"/>
    <property type="molecule type" value="Genomic_DNA"/>
</dbReference>
<name>A0A9P4Y328_CRYP1</name>
<evidence type="ECO:0000259" key="2">
    <source>
        <dbReference type="Pfam" id="PF06722"/>
    </source>
</evidence>
<dbReference type="PANTHER" id="PTHR21015:SF22">
    <property type="entry name" value="GLYCOSYLTRANSFERASE"/>
    <property type="match status" value="1"/>
</dbReference>
<evidence type="ECO:0000256" key="1">
    <source>
        <dbReference type="ARBA" id="ARBA00022679"/>
    </source>
</evidence>
<dbReference type="Pfam" id="PF06722">
    <property type="entry name" value="EryCIII-like_C"/>
    <property type="match status" value="1"/>
</dbReference>
<accession>A0A9P4Y328</accession>
<reference evidence="3" key="1">
    <citation type="journal article" date="2020" name="Phytopathology">
        <title>Genome sequence of the chestnut blight fungus Cryphonectria parasitica EP155: A fundamental resource for an archetypical invasive plant pathogen.</title>
        <authorList>
            <person name="Crouch J.A."/>
            <person name="Dawe A."/>
            <person name="Aerts A."/>
            <person name="Barry K."/>
            <person name="Churchill A.C.L."/>
            <person name="Grimwood J."/>
            <person name="Hillman B."/>
            <person name="Milgroom M.G."/>
            <person name="Pangilinan J."/>
            <person name="Smith M."/>
            <person name="Salamov A."/>
            <person name="Schmutz J."/>
            <person name="Yadav J."/>
            <person name="Grigoriev I.V."/>
            <person name="Nuss D."/>
        </authorList>
    </citation>
    <scope>NUCLEOTIDE SEQUENCE</scope>
    <source>
        <strain evidence="3">EP155</strain>
    </source>
</reference>
<evidence type="ECO:0000313" key="3">
    <source>
        <dbReference type="EMBL" id="KAF3765255.1"/>
    </source>
</evidence>
<dbReference type="InterPro" id="IPR010610">
    <property type="entry name" value="EryCIII-like_C"/>
</dbReference>
<keyword evidence="1" id="KW-0808">Transferase</keyword>
<dbReference type="Proteomes" id="UP000803844">
    <property type="component" value="Unassembled WGS sequence"/>
</dbReference>
<dbReference type="PANTHER" id="PTHR21015">
    <property type="entry name" value="UDP-N-ACETYLGLUCOSAMINE--N-ACETYLMURAMYL-(PENTAPEPTIDE) PYROPHOSPHORYL-UNDECAPRENOL N-ACETYLGLUCOSAMINE TRANSFERASE 1"/>
    <property type="match status" value="1"/>
</dbReference>
<feature type="domain" description="Erythromycin biosynthesis protein CIII-like C-terminal" evidence="2">
    <location>
        <begin position="345"/>
        <end position="447"/>
    </location>
</feature>
<comment type="caution">
    <text evidence="3">The sequence shown here is derived from an EMBL/GenBank/DDBJ whole genome shotgun (WGS) entry which is preliminary data.</text>
</comment>
<organism evidence="3 4">
    <name type="scientific">Cryphonectria parasitica (strain ATCC 38755 / EP155)</name>
    <dbReference type="NCBI Taxonomy" id="660469"/>
    <lineage>
        <taxon>Eukaryota</taxon>
        <taxon>Fungi</taxon>
        <taxon>Dikarya</taxon>
        <taxon>Ascomycota</taxon>
        <taxon>Pezizomycotina</taxon>
        <taxon>Sordariomycetes</taxon>
        <taxon>Sordariomycetidae</taxon>
        <taxon>Diaporthales</taxon>
        <taxon>Cryphonectriaceae</taxon>
        <taxon>Cryphonectria-Endothia species complex</taxon>
        <taxon>Cryphonectria</taxon>
    </lineage>
</organism>
<dbReference type="OrthoDB" id="5835829at2759"/>
<proteinExistence type="predicted"/>
<dbReference type="GO" id="GO:0008194">
    <property type="term" value="F:UDP-glycosyltransferase activity"/>
    <property type="evidence" value="ECO:0007669"/>
    <property type="project" value="InterPro"/>
</dbReference>
<dbReference type="GeneID" id="63838646"/>
<protein>
    <submittedName>
        <fullName evidence="3">Family 1 glycosyltransferase</fullName>
    </submittedName>
</protein>
<dbReference type="CDD" id="cd03784">
    <property type="entry name" value="GT1_Gtf-like"/>
    <property type="match status" value="1"/>
</dbReference>
<gene>
    <name evidence="3" type="ORF">M406DRAFT_340041</name>
</gene>
<dbReference type="AlphaFoldDB" id="A0A9P4Y328"/>
<dbReference type="InterPro" id="IPR002213">
    <property type="entry name" value="UDP_glucos_trans"/>
</dbReference>
<keyword evidence="4" id="KW-1185">Reference proteome</keyword>
<dbReference type="RefSeq" id="XP_040776216.1">
    <property type="nucleotide sequence ID" value="XM_040921517.1"/>
</dbReference>
<dbReference type="Gene3D" id="3.40.50.2000">
    <property type="entry name" value="Glycogen Phosphorylase B"/>
    <property type="match status" value="2"/>
</dbReference>
<evidence type="ECO:0000313" key="4">
    <source>
        <dbReference type="Proteomes" id="UP000803844"/>
    </source>
</evidence>
<dbReference type="SUPFAM" id="SSF53756">
    <property type="entry name" value="UDP-Glycosyltransferase/glycogen phosphorylase"/>
    <property type="match status" value="1"/>
</dbReference>
<sequence>MPGSGKERPKAHILFLCQPLTGHITPTLRVASELGRRGWPVSFVGPTTHRARISAAGVHFVPLKGDADVDDLLYYSPDSPAPPVPGFHSLAWYERALVDLEKHCLEPLATQWECVKDALAGIHEKHPDLPVLIISEAFFHGILPLYFGAPLPDGVKRPPTTLCLSVTPPALRSIDLPPFDHPLPFSQTPEGRARNARCWDYWAELTAPLKRLLDTKLAASGATSFPDGPVLDGTNYTCHSAILQVGVPSFEYPRSDWPPQFQFVGFLPLASPPPGGYPNLPSWWDEVTTTTDERTKKVVVVAQGTVETNPYDLIIPTMEAMRGREDVLVAAIMGRKGAGLPAGFDMPTNARVTDYLHYDAILPHARVWVHNGGYGAITHGIAHGVPMVVAGEGQDKPENIRRVRYSGIGVGLGTSSPSIQDLRSSLEDVLREAKYTERVRVLRQEAIDLDCFGRIENAVLKALV</sequence>
<dbReference type="GO" id="GO:0016758">
    <property type="term" value="F:hexosyltransferase activity"/>
    <property type="evidence" value="ECO:0007669"/>
    <property type="project" value="UniProtKB-ARBA"/>
</dbReference>